<dbReference type="Pfam" id="PF22941">
    <property type="entry name" value="TADA2A-like_3rd"/>
    <property type="match status" value="1"/>
</dbReference>
<accession>A0AAV6N405</accession>
<feature type="non-terminal residue" evidence="20">
    <location>
        <position position="1"/>
    </location>
</feature>
<evidence type="ECO:0000256" key="9">
    <source>
        <dbReference type="ARBA" id="ARBA00022946"/>
    </source>
</evidence>
<keyword evidence="4" id="KW-0479">Metal-binding</keyword>
<dbReference type="InterPro" id="IPR017930">
    <property type="entry name" value="Myb_dom"/>
</dbReference>
<keyword evidence="6 14" id="KW-0863">Zinc-finger</keyword>
<feature type="region of interest" description="Disordered" evidence="15">
    <location>
        <begin position="1"/>
        <end position="37"/>
    </location>
</feature>
<evidence type="ECO:0000259" key="16">
    <source>
        <dbReference type="PROSITE" id="PS50090"/>
    </source>
</evidence>
<dbReference type="FunFam" id="2.30.22.10:FF:000002">
    <property type="entry name" value="GrpE protein homolog"/>
    <property type="match status" value="1"/>
</dbReference>
<evidence type="ECO:0000256" key="2">
    <source>
        <dbReference type="ARBA" id="ARBA00004305"/>
    </source>
</evidence>
<dbReference type="GO" id="GO:0006457">
    <property type="term" value="P:protein folding"/>
    <property type="evidence" value="ECO:0007669"/>
    <property type="project" value="InterPro"/>
</dbReference>
<dbReference type="InterPro" id="IPR055141">
    <property type="entry name" value="TADA2A_B-like_dom"/>
</dbReference>
<feature type="compositionally biased region" description="Basic and acidic residues" evidence="15">
    <location>
        <begin position="204"/>
        <end position="215"/>
    </location>
</feature>
<feature type="domain" description="Myb-like" evidence="16">
    <location>
        <begin position="107"/>
        <end position="150"/>
    </location>
</feature>
<dbReference type="PROSITE" id="PS51294">
    <property type="entry name" value="HTH_MYB"/>
    <property type="match status" value="1"/>
</dbReference>
<dbReference type="PANTHER" id="PTHR12374:SF20">
    <property type="entry name" value="TRANSCRIPTIONAL ADAPTER 2-ALPHA"/>
    <property type="match status" value="1"/>
</dbReference>
<dbReference type="Pfam" id="PF25299">
    <property type="entry name" value="ZZ_ADA2"/>
    <property type="match status" value="1"/>
</dbReference>
<sequence>MGRSRMVSRPEDEDPNQSKSKRKRPSSTEATNATVGQESRDGKVALYHCNYCNKDLSGRIRMKCVACPDYDLCVECFSVGAELTPHKSNHPYRVMDNLSFPLLCPDWHADEESLLLEGIAVYGFGNWDGVAEHVGTKSKLQCLNHYNAMYMNSPCFPLPDLSHVKGKSREELLAMATVPGEVKKEFPMVGEHNLNEGSSLSARVKCEESKKEDSAHQTSSSGTAGSISGSTFSGAVKKSNKPQIKDEIKQGESEADRSFSEKKPRVLGDSGPSVVELSGYNFKRKEFDIEYDNDAEHLLADMEFKDTDSAADHELKLRILRIYSKRLDERKRRKEFILDRDLLYSDPFEKHLSPEERAICQPYKVFMRFHSKEDHEELLKNLIEEHRIVKRIQELQEARAAGCRTIVESNRFLDQKRKETRDSSKRVKENSQAVPSDVSNHLKGEHDDNPRGSVKESPRSQGSGKEPSPATTWISSSIHDWDITGFAGADLLSEMERRLCCEIRILPAHYLKMVDIISVEMLKGSVTKKSDVHGLFKVDPTFIPTAAFIPKIFLLSSELPPLHLCNFEAFDFVFHFTVPVFNFFSSMSSFRILFRASRSLHQSSPILIGNQSQNCRTFPILYRQFHGLVDEISGKSAPVHVSLLNHIVSNPFPFQRLGVSSTASHESSENEEGSAKQDNVNSEVSNQAEELSSTTDSHSTKSKSRRQRRRTIRTAFSDSDSESNEQPSMDDLVKSLARKEELLKSKHKEIDKMQEKVLCSYAEMENVMDRTKREAENSKKFAIQNFAKSLLDVADNLGRASSVVKDSFSKIDESEDPSGAVALLKTLLEGVDMTEKQLMEVFKKSGVEKFDPTSEPFDPHKHYAVFQIPDGSKPDGTVAVVLKSGYMLHDRVLRPAEVGVTQAVEDNSTD</sequence>
<evidence type="ECO:0000313" key="20">
    <source>
        <dbReference type="EMBL" id="KAG6592058.1"/>
    </source>
</evidence>
<dbReference type="GO" id="GO:0006357">
    <property type="term" value="P:regulation of transcription by RNA polymerase II"/>
    <property type="evidence" value="ECO:0007669"/>
    <property type="project" value="TreeGrafter"/>
</dbReference>
<dbReference type="PROSITE" id="PS01071">
    <property type="entry name" value="GRPE"/>
    <property type="match status" value="1"/>
</dbReference>
<dbReference type="GO" id="GO:0005634">
    <property type="term" value="C:nucleus"/>
    <property type="evidence" value="ECO:0007669"/>
    <property type="project" value="UniProtKB-SubCell"/>
</dbReference>
<dbReference type="PANTHER" id="PTHR12374">
    <property type="entry name" value="TRANSCRIPTIONAL ADAPTOR 2 ADA2 -RELATED"/>
    <property type="match status" value="1"/>
</dbReference>
<keyword evidence="7" id="KW-0862">Zinc</keyword>
<feature type="compositionally biased region" description="Basic and acidic residues" evidence="15">
    <location>
        <begin position="243"/>
        <end position="266"/>
    </location>
</feature>
<dbReference type="PROSITE" id="PS01357">
    <property type="entry name" value="ZF_ZZ_1"/>
    <property type="match status" value="1"/>
</dbReference>
<evidence type="ECO:0000256" key="15">
    <source>
        <dbReference type="SAM" id="MobiDB-lite"/>
    </source>
</evidence>
<evidence type="ECO:0000256" key="7">
    <source>
        <dbReference type="ARBA" id="ARBA00022833"/>
    </source>
</evidence>
<feature type="domain" description="SANT" evidence="18">
    <location>
        <begin position="102"/>
        <end position="154"/>
    </location>
</feature>
<comment type="similarity">
    <text evidence="3">Belongs to the GrpE family.</text>
</comment>
<evidence type="ECO:0000256" key="6">
    <source>
        <dbReference type="ARBA" id="ARBA00022771"/>
    </source>
</evidence>
<keyword evidence="5" id="KW-0547">Nucleotide-binding</keyword>
<proteinExistence type="inferred from homology"/>
<comment type="subcellular location">
    <subcellularLocation>
        <location evidence="2">Mitochondrion matrix</location>
    </subcellularLocation>
    <subcellularLocation>
        <location evidence="1">Nucleus</location>
    </subcellularLocation>
</comment>
<dbReference type="Pfam" id="PF00249">
    <property type="entry name" value="Myb_DNA-binding"/>
    <property type="match status" value="1"/>
</dbReference>
<name>A0AAV6N405_9ROSI</name>
<evidence type="ECO:0000256" key="3">
    <source>
        <dbReference type="ARBA" id="ARBA00009054"/>
    </source>
</evidence>
<feature type="compositionally biased region" description="Polar residues" evidence="15">
    <location>
        <begin position="430"/>
        <end position="439"/>
    </location>
</feature>
<keyword evidence="12" id="KW-0539">Nucleus</keyword>
<evidence type="ECO:0000256" key="1">
    <source>
        <dbReference type="ARBA" id="ARBA00004123"/>
    </source>
</evidence>
<dbReference type="Pfam" id="PF01025">
    <property type="entry name" value="GrpE"/>
    <property type="match status" value="1"/>
</dbReference>
<dbReference type="FunFam" id="3.90.20.20:FF:000005">
    <property type="entry name" value="GrpE protein homolog"/>
    <property type="match status" value="1"/>
</dbReference>
<dbReference type="GO" id="GO:0005759">
    <property type="term" value="C:mitochondrial matrix"/>
    <property type="evidence" value="ECO:0007669"/>
    <property type="project" value="UniProtKB-SubCell"/>
</dbReference>
<dbReference type="HAMAP" id="MF_01151">
    <property type="entry name" value="GrpE"/>
    <property type="match status" value="1"/>
</dbReference>
<keyword evidence="8" id="KW-0067">ATP-binding</keyword>
<evidence type="ECO:0000256" key="13">
    <source>
        <dbReference type="ARBA" id="ARBA00063669"/>
    </source>
</evidence>
<comment type="subunit">
    <text evidence="13">Probable component of the PAM complex, at least composed of SSC1 (mtHsp70), MGE1, TIM44, PAM16/TIM16, PAM17 and PAM18/TIM14. Interacts with SSQ1.</text>
</comment>
<feature type="region of interest" description="Disordered" evidence="15">
    <location>
        <begin position="187"/>
        <end position="271"/>
    </location>
</feature>
<dbReference type="InterPro" id="IPR041983">
    <property type="entry name" value="ADA2-like_ZZ"/>
</dbReference>
<dbReference type="AlphaFoldDB" id="A0AAV6N405"/>
<dbReference type="GO" id="GO:0006338">
    <property type="term" value="P:chromatin remodeling"/>
    <property type="evidence" value="ECO:0007669"/>
    <property type="project" value="TreeGrafter"/>
</dbReference>
<evidence type="ECO:0000256" key="12">
    <source>
        <dbReference type="ARBA" id="ARBA00023242"/>
    </source>
</evidence>
<evidence type="ECO:0000256" key="8">
    <source>
        <dbReference type="ARBA" id="ARBA00022840"/>
    </source>
</evidence>
<keyword evidence="10" id="KW-0496">Mitochondrion</keyword>
<evidence type="ECO:0000256" key="5">
    <source>
        <dbReference type="ARBA" id="ARBA00022741"/>
    </source>
</evidence>
<dbReference type="InterPro" id="IPR000740">
    <property type="entry name" value="GrpE"/>
</dbReference>
<evidence type="ECO:0000256" key="11">
    <source>
        <dbReference type="ARBA" id="ARBA00023186"/>
    </source>
</evidence>
<dbReference type="Proteomes" id="UP000685013">
    <property type="component" value="Chromosome 9"/>
</dbReference>
<dbReference type="GO" id="GO:0003682">
    <property type="term" value="F:chromatin binding"/>
    <property type="evidence" value="ECO:0007669"/>
    <property type="project" value="TreeGrafter"/>
</dbReference>
<dbReference type="PROSITE" id="PS50135">
    <property type="entry name" value="ZF_ZZ_2"/>
    <property type="match status" value="1"/>
</dbReference>
<keyword evidence="9" id="KW-0809">Transit peptide</keyword>
<dbReference type="GO" id="GO:0042803">
    <property type="term" value="F:protein homodimerization activity"/>
    <property type="evidence" value="ECO:0007669"/>
    <property type="project" value="InterPro"/>
</dbReference>
<gene>
    <name evidence="20" type="primary">ADA2</name>
    <name evidence="20" type="ORF">SDJN03_14404</name>
</gene>
<feature type="compositionally biased region" description="Polar residues" evidence="15">
    <location>
        <begin position="676"/>
        <end position="691"/>
    </location>
</feature>
<feature type="compositionally biased region" description="Basic and acidic residues" evidence="15">
    <location>
        <begin position="440"/>
        <end position="458"/>
    </location>
</feature>
<feature type="compositionally biased region" description="Basic and acidic residues" evidence="15">
    <location>
        <begin position="417"/>
        <end position="429"/>
    </location>
</feature>
<evidence type="ECO:0000256" key="4">
    <source>
        <dbReference type="ARBA" id="ARBA00022723"/>
    </source>
</evidence>
<keyword evidence="11" id="KW-0143">Chaperone</keyword>
<evidence type="ECO:0000256" key="14">
    <source>
        <dbReference type="PROSITE-ProRule" id="PRU00228"/>
    </source>
</evidence>
<dbReference type="EMBL" id="JAGKQH010000009">
    <property type="protein sequence ID" value="KAG6592058.1"/>
    <property type="molecule type" value="Genomic_DNA"/>
</dbReference>
<dbReference type="GO" id="GO:0003713">
    <property type="term" value="F:transcription coactivator activity"/>
    <property type="evidence" value="ECO:0007669"/>
    <property type="project" value="TreeGrafter"/>
</dbReference>
<feature type="domain" description="HTH myb-type" evidence="19">
    <location>
        <begin position="107"/>
        <end position="154"/>
    </location>
</feature>
<feature type="region of interest" description="Disordered" evidence="15">
    <location>
        <begin position="659"/>
        <end position="730"/>
    </location>
</feature>
<dbReference type="GO" id="GO:0005524">
    <property type="term" value="F:ATP binding"/>
    <property type="evidence" value="ECO:0007669"/>
    <property type="project" value="UniProtKB-KW"/>
</dbReference>
<dbReference type="PROSITE" id="PS51293">
    <property type="entry name" value="SANT"/>
    <property type="match status" value="1"/>
</dbReference>
<organism evidence="20 21">
    <name type="scientific">Cucurbita argyrosperma subsp. sororia</name>
    <dbReference type="NCBI Taxonomy" id="37648"/>
    <lineage>
        <taxon>Eukaryota</taxon>
        <taxon>Viridiplantae</taxon>
        <taxon>Streptophyta</taxon>
        <taxon>Embryophyta</taxon>
        <taxon>Tracheophyta</taxon>
        <taxon>Spermatophyta</taxon>
        <taxon>Magnoliopsida</taxon>
        <taxon>eudicotyledons</taxon>
        <taxon>Gunneridae</taxon>
        <taxon>Pentapetalae</taxon>
        <taxon>rosids</taxon>
        <taxon>fabids</taxon>
        <taxon>Cucurbitales</taxon>
        <taxon>Cucurbitaceae</taxon>
        <taxon>Cucurbiteae</taxon>
        <taxon>Cucurbita</taxon>
    </lineage>
</organism>
<dbReference type="GO" id="GO:0000774">
    <property type="term" value="F:adenyl-nucleotide exchange factor activity"/>
    <property type="evidence" value="ECO:0007669"/>
    <property type="project" value="InterPro"/>
</dbReference>
<evidence type="ECO:0000259" key="19">
    <source>
        <dbReference type="PROSITE" id="PS51294"/>
    </source>
</evidence>
<evidence type="ECO:0000259" key="17">
    <source>
        <dbReference type="PROSITE" id="PS50135"/>
    </source>
</evidence>
<feature type="domain" description="ZZ-type" evidence="17">
    <location>
        <begin position="44"/>
        <end position="100"/>
    </location>
</feature>
<dbReference type="PROSITE" id="PS50090">
    <property type="entry name" value="MYB_LIKE"/>
    <property type="match status" value="1"/>
</dbReference>
<dbReference type="CDD" id="cd00167">
    <property type="entry name" value="SANT"/>
    <property type="match status" value="1"/>
</dbReference>
<dbReference type="FunFam" id="3.30.60.90:FF:000013">
    <property type="entry name" value="Transcriptional adapter"/>
    <property type="match status" value="1"/>
</dbReference>
<dbReference type="CDD" id="cd00446">
    <property type="entry name" value="GrpE"/>
    <property type="match status" value="1"/>
</dbReference>
<dbReference type="CDD" id="cd02335">
    <property type="entry name" value="ZZ_ADA2"/>
    <property type="match status" value="1"/>
</dbReference>
<dbReference type="InterPro" id="IPR000433">
    <property type="entry name" value="Znf_ZZ"/>
</dbReference>
<feature type="compositionally biased region" description="Basic residues" evidence="15">
    <location>
        <begin position="700"/>
        <end position="712"/>
    </location>
</feature>
<evidence type="ECO:0000259" key="18">
    <source>
        <dbReference type="PROSITE" id="PS51293"/>
    </source>
</evidence>
<feature type="compositionally biased region" description="Polar residues" evidence="15">
    <location>
        <begin position="27"/>
        <end position="37"/>
    </location>
</feature>
<evidence type="ECO:0000313" key="21">
    <source>
        <dbReference type="Proteomes" id="UP000685013"/>
    </source>
</evidence>
<dbReference type="SMART" id="SM00717">
    <property type="entry name" value="SANT"/>
    <property type="match status" value="1"/>
</dbReference>
<reference evidence="20 21" key="1">
    <citation type="journal article" date="2021" name="Hortic Res">
        <title>The domestication of Cucurbita argyrosperma as revealed by the genome of its wild relative.</title>
        <authorList>
            <person name="Barrera-Redondo J."/>
            <person name="Sanchez-de la Vega G."/>
            <person name="Aguirre-Liguori J.A."/>
            <person name="Castellanos-Morales G."/>
            <person name="Gutierrez-Guerrero Y.T."/>
            <person name="Aguirre-Dugua X."/>
            <person name="Aguirre-Planter E."/>
            <person name="Tenaillon M.I."/>
            <person name="Lira-Saade R."/>
            <person name="Eguiarte L.E."/>
        </authorList>
    </citation>
    <scope>NUCLEOTIDE SEQUENCE [LARGE SCALE GENOMIC DNA]</scope>
    <source>
        <strain evidence="20">JBR-2021</strain>
    </source>
</reference>
<dbReference type="FunFam" id="1.10.10.10:FF:000087">
    <property type="entry name" value="Transcriptional adapter 2"/>
    <property type="match status" value="1"/>
</dbReference>
<dbReference type="InterPro" id="IPR001005">
    <property type="entry name" value="SANT/Myb"/>
</dbReference>
<dbReference type="SMART" id="SM00291">
    <property type="entry name" value="ZnF_ZZ"/>
    <property type="match status" value="1"/>
</dbReference>
<dbReference type="GO" id="GO:0051087">
    <property type="term" value="F:protein-folding chaperone binding"/>
    <property type="evidence" value="ECO:0007669"/>
    <property type="project" value="InterPro"/>
</dbReference>
<comment type="caution">
    <text evidence="20">The sequence shown here is derived from an EMBL/GenBank/DDBJ whole genome shotgun (WGS) entry which is preliminary data.</text>
</comment>
<keyword evidence="21" id="KW-1185">Reference proteome</keyword>
<feature type="compositionally biased region" description="Low complexity" evidence="15">
    <location>
        <begin position="218"/>
        <end position="234"/>
    </location>
</feature>
<dbReference type="GO" id="GO:0008270">
    <property type="term" value="F:zinc ion binding"/>
    <property type="evidence" value="ECO:0007669"/>
    <property type="project" value="UniProtKB-KW"/>
</dbReference>
<evidence type="ECO:0000256" key="10">
    <source>
        <dbReference type="ARBA" id="ARBA00023128"/>
    </source>
</evidence>
<feature type="compositionally biased region" description="Polar residues" evidence="15">
    <location>
        <begin position="459"/>
        <end position="471"/>
    </location>
</feature>
<feature type="region of interest" description="Disordered" evidence="15">
    <location>
        <begin position="417"/>
        <end position="471"/>
    </location>
</feature>
<dbReference type="InterPro" id="IPR017884">
    <property type="entry name" value="SANT_dom"/>
</dbReference>
<protein>
    <submittedName>
        <fullName evidence="20">Transcriptional adapter ADA2</fullName>
    </submittedName>
</protein>